<evidence type="ECO:0008006" key="3">
    <source>
        <dbReference type="Google" id="ProtNLM"/>
    </source>
</evidence>
<accession>A8IM35</accession>
<dbReference type="RefSeq" id="XP_001691189.1">
    <property type="nucleotide sequence ID" value="XM_001691137.2"/>
</dbReference>
<sequence length="296" mass="30085">MASWVTGLCCLLAALQAGETWARPVSLSSDSSLEVTRHHAREAIGSSGEGGLTSAWAAFVAFVSGGRATASARSGLGDGTTCACSVCVRITLRAMTLSPQQQQQPEQLGGSGTGSARLDSGSCGRVQRLLVSDLTQAAAHLGIHVTQPFAPAACELEPDQVAAAAGQQGAAQAGGGAAARVVSAVSVCGRVQEGPAASSALALHLQEAAARYYAAAELAEQDLYTCPPAMAGMSVSVDLVRQVVPLAQQPAGAQGEGGAGAHAHARHLLAARAEEEAECVTTVHELSCMRRKQHKL</sequence>
<dbReference type="KEGG" id="cre:CHLRE_06g311350v5"/>
<evidence type="ECO:0000313" key="1">
    <source>
        <dbReference type="EMBL" id="PNW83211.1"/>
    </source>
</evidence>
<dbReference type="GeneID" id="5716787"/>
<dbReference type="Gramene" id="PNW83211">
    <property type="protein sequence ID" value="PNW83211"/>
    <property type="gene ID" value="CHLRE_06g311350v5"/>
</dbReference>
<keyword evidence="2" id="KW-1185">Reference proteome</keyword>
<protein>
    <recommendedName>
        <fullName evidence="3">Pherophorin domain-containing protein</fullName>
    </recommendedName>
</protein>
<dbReference type="EMBL" id="CM008967">
    <property type="protein sequence ID" value="PNW83211.1"/>
    <property type="molecule type" value="Genomic_DNA"/>
</dbReference>
<dbReference type="OrthoDB" id="10524560at2759"/>
<dbReference type="PaxDb" id="3055-EDP04922"/>
<dbReference type="AlphaFoldDB" id="A8IM35"/>
<name>A8IM35_CHLRE</name>
<reference evidence="1 2" key="1">
    <citation type="journal article" date="2007" name="Science">
        <title>The Chlamydomonas genome reveals the evolution of key animal and plant functions.</title>
        <authorList>
            <person name="Merchant S.S."/>
            <person name="Prochnik S.E."/>
            <person name="Vallon O."/>
            <person name="Harris E.H."/>
            <person name="Karpowicz S.J."/>
            <person name="Witman G.B."/>
            <person name="Terry A."/>
            <person name="Salamov A."/>
            <person name="Fritz-Laylin L.K."/>
            <person name="Marechal-Drouard L."/>
            <person name="Marshall W.F."/>
            <person name="Qu L.H."/>
            <person name="Nelson D.R."/>
            <person name="Sanderfoot A.A."/>
            <person name="Spalding M.H."/>
            <person name="Kapitonov V.V."/>
            <person name="Ren Q."/>
            <person name="Ferris P."/>
            <person name="Lindquist E."/>
            <person name="Shapiro H."/>
            <person name="Lucas S.M."/>
            <person name="Grimwood J."/>
            <person name="Schmutz J."/>
            <person name="Cardol P."/>
            <person name="Cerutti H."/>
            <person name="Chanfreau G."/>
            <person name="Chen C.L."/>
            <person name="Cognat V."/>
            <person name="Croft M.T."/>
            <person name="Dent R."/>
            <person name="Dutcher S."/>
            <person name="Fernandez E."/>
            <person name="Fukuzawa H."/>
            <person name="Gonzalez-Ballester D."/>
            <person name="Gonzalez-Halphen D."/>
            <person name="Hallmann A."/>
            <person name="Hanikenne M."/>
            <person name="Hippler M."/>
            <person name="Inwood W."/>
            <person name="Jabbari K."/>
            <person name="Kalanon M."/>
            <person name="Kuras R."/>
            <person name="Lefebvre P.A."/>
            <person name="Lemaire S.D."/>
            <person name="Lobanov A.V."/>
            <person name="Lohr M."/>
            <person name="Manuell A."/>
            <person name="Meier I."/>
            <person name="Mets L."/>
            <person name="Mittag M."/>
            <person name="Mittelmeier T."/>
            <person name="Moroney J.V."/>
            <person name="Moseley J."/>
            <person name="Napoli C."/>
            <person name="Nedelcu A.M."/>
            <person name="Niyogi K."/>
            <person name="Novoselov S.V."/>
            <person name="Paulsen I.T."/>
            <person name="Pazour G."/>
            <person name="Purton S."/>
            <person name="Ral J.P."/>
            <person name="Riano-Pachon D.M."/>
            <person name="Riekhof W."/>
            <person name="Rymarquis L."/>
            <person name="Schroda M."/>
            <person name="Stern D."/>
            <person name="Umen J."/>
            <person name="Willows R."/>
            <person name="Wilson N."/>
            <person name="Zimmer S.L."/>
            <person name="Allmer J."/>
            <person name="Balk J."/>
            <person name="Bisova K."/>
            <person name="Chen C.J."/>
            <person name="Elias M."/>
            <person name="Gendler K."/>
            <person name="Hauser C."/>
            <person name="Lamb M.R."/>
            <person name="Ledford H."/>
            <person name="Long J.C."/>
            <person name="Minagawa J."/>
            <person name="Page M.D."/>
            <person name="Pan J."/>
            <person name="Pootakham W."/>
            <person name="Roje S."/>
            <person name="Rose A."/>
            <person name="Stahlberg E."/>
            <person name="Terauchi A.M."/>
            <person name="Yang P."/>
            <person name="Ball S."/>
            <person name="Bowler C."/>
            <person name="Dieckmann C.L."/>
            <person name="Gladyshev V.N."/>
            <person name="Green P."/>
            <person name="Jorgensen R."/>
            <person name="Mayfield S."/>
            <person name="Mueller-Roeber B."/>
            <person name="Rajamani S."/>
            <person name="Sayre R.T."/>
            <person name="Brokstein P."/>
            <person name="Dubchak I."/>
            <person name="Goodstein D."/>
            <person name="Hornick L."/>
            <person name="Huang Y.W."/>
            <person name="Jhaveri J."/>
            <person name="Luo Y."/>
            <person name="Martinez D."/>
            <person name="Ngau W.C."/>
            <person name="Otillar B."/>
            <person name="Poliakov A."/>
            <person name="Porter A."/>
            <person name="Szajkowski L."/>
            <person name="Werner G."/>
            <person name="Zhou K."/>
            <person name="Grigoriev I.V."/>
            <person name="Rokhsar D.S."/>
            <person name="Grossman A.R."/>
        </authorList>
    </citation>
    <scope>NUCLEOTIDE SEQUENCE [LARGE SCALE GENOMIC DNA]</scope>
    <source>
        <strain evidence="2">CC-503</strain>
    </source>
</reference>
<dbReference type="Proteomes" id="UP000006906">
    <property type="component" value="Chromosome 6"/>
</dbReference>
<proteinExistence type="predicted"/>
<dbReference type="HOGENOM" id="CLU_941233_0_0_1"/>
<gene>
    <name evidence="1" type="ORF">CHLRE_06g311350v5</name>
</gene>
<evidence type="ECO:0000313" key="2">
    <source>
        <dbReference type="Proteomes" id="UP000006906"/>
    </source>
</evidence>
<dbReference type="InParanoid" id="A8IM35"/>
<organism evidence="1 2">
    <name type="scientific">Chlamydomonas reinhardtii</name>
    <name type="common">Chlamydomonas smithii</name>
    <dbReference type="NCBI Taxonomy" id="3055"/>
    <lineage>
        <taxon>Eukaryota</taxon>
        <taxon>Viridiplantae</taxon>
        <taxon>Chlorophyta</taxon>
        <taxon>core chlorophytes</taxon>
        <taxon>Chlorophyceae</taxon>
        <taxon>CS clade</taxon>
        <taxon>Chlamydomonadales</taxon>
        <taxon>Chlamydomonadaceae</taxon>
        <taxon>Chlamydomonas</taxon>
    </lineage>
</organism>